<evidence type="ECO:0000256" key="1">
    <source>
        <dbReference type="ARBA" id="ARBA00022574"/>
    </source>
</evidence>
<reference evidence="5" key="1">
    <citation type="journal article" date="2016" name="Nat. Genet.">
        <title>A high-quality carrot genome assembly provides new insights into carotenoid accumulation and asterid genome evolution.</title>
        <authorList>
            <person name="Iorizzo M."/>
            <person name="Ellison S."/>
            <person name="Senalik D."/>
            <person name="Zeng P."/>
            <person name="Satapoomin P."/>
            <person name="Huang J."/>
            <person name="Bowman M."/>
            <person name="Iovene M."/>
            <person name="Sanseverino W."/>
            <person name="Cavagnaro P."/>
            <person name="Yildiz M."/>
            <person name="Macko-Podgorni A."/>
            <person name="Moranska E."/>
            <person name="Grzebelus E."/>
            <person name="Grzebelus D."/>
            <person name="Ashrafi H."/>
            <person name="Zheng Z."/>
            <person name="Cheng S."/>
            <person name="Spooner D."/>
            <person name="Van Deynze A."/>
            <person name="Simon P."/>
        </authorList>
    </citation>
    <scope>NUCLEOTIDE SEQUENCE [LARGE SCALE GENOMIC DNA]</scope>
    <source>
        <tissue evidence="5">Leaf</tissue>
    </source>
</reference>
<feature type="region of interest" description="Disordered" evidence="4">
    <location>
        <begin position="20"/>
        <end position="53"/>
    </location>
</feature>
<evidence type="ECO:0000256" key="2">
    <source>
        <dbReference type="ARBA" id="ARBA00022737"/>
    </source>
</evidence>
<dbReference type="Pfam" id="PF00400">
    <property type="entry name" value="WD40"/>
    <property type="match status" value="2"/>
</dbReference>
<proteinExistence type="predicted"/>
<sequence>MPQELPGFYFDAEKNRYFPIRGPIPGSSRSNNDNNASSSSSRAHKSSTEPEQSMIRKVYRRATAKMLLSRELYGHVIISAKGKYNFREECTKGLVSEPTIWRYSGTDGIAYSALEQVDCSTAMQNGDVKNEVLLAGGTNGYLSFHVVDKHALQFTHGVRGTPDCAWPLDTKAKERSAQSPGHLWRLDGASLNMSSSISCIKKFGKPGQHKILIATLGSDTSGGSVSVLNLSHQHALPSGLPMIQGNFYEIASFNRTVWTADCNSRGSQALIGTNLGVTLLNIETGSQLWVCRCKSDIFSVQMDQSENSALCGLRNGAIVNVDFRLRPHSNFRLTRQRVALHSNNTRKSLSGASQNAKKHWFEFMGSIHHHGTISMPSSISCLASLKLYDQYFLASSMDGSIKLYDQRMVQRGAVQSYEGNVNSHTKIQLGVDPSENFVASGGEDSKLRLWSIKSGELLLEEKFMTSIPSVVCWQKSEDNCARGDYIDDEHSYWGKAWLGSRDGLFHMRWP</sequence>
<protein>
    <submittedName>
        <fullName evidence="5">Uncharacterized protein</fullName>
    </submittedName>
</protein>
<keyword evidence="2" id="KW-0677">Repeat</keyword>
<dbReference type="EMBL" id="LNRQ01000001">
    <property type="protein sequence ID" value="KZN08197.1"/>
    <property type="molecule type" value="Genomic_DNA"/>
</dbReference>
<name>A0A166FUM9_DAUCS</name>
<dbReference type="SMART" id="SM00320">
    <property type="entry name" value="WD40"/>
    <property type="match status" value="2"/>
</dbReference>
<evidence type="ECO:0000256" key="3">
    <source>
        <dbReference type="PROSITE-ProRule" id="PRU00221"/>
    </source>
</evidence>
<dbReference type="STRING" id="79200.A0A166FUM9"/>
<dbReference type="SUPFAM" id="SSF50978">
    <property type="entry name" value="WD40 repeat-like"/>
    <property type="match status" value="1"/>
</dbReference>
<dbReference type="Gene3D" id="2.130.10.10">
    <property type="entry name" value="YVTN repeat-like/Quinoprotein amine dehydrogenase"/>
    <property type="match status" value="1"/>
</dbReference>
<dbReference type="AlphaFoldDB" id="A0A166FUM9"/>
<evidence type="ECO:0000256" key="4">
    <source>
        <dbReference type="SAM" id="MobiDB-lite"/>
    </source>
</evidence>
<dbReference type="InterPro" id="IPR052254">
    <property type="entry name" value="CUL4-DDB1_E3_ligase_receptor"/>
</dbReference>
<dbReference type="InterPro" id="IPR001680">
    <property type="entry name" value="WD40_rpt"/>
</dbReference>
<feature type="repeat" description="WD" evidence="3">
    <location>
        <begin position="429"/>
        <end position="460"/>
    </location>
</feature>
<dbReference type="PANTHER" id="PTHR44472:SF1">
    <property type="entry name" value="DDB1 AND CUL4 ASSOCIATED FACTOR 4"/>
    <property type="match status" value="1"/>
</dbReference>
<accession>A0A166FUM9</accession>
<feature type="compositionally biased region" description="Low complexity" evidence="4">
    <location>
        <begin position="27"/>
        <end position="41"/>
    </location>
</feature>
<evidence type="ECO:0000313" key="5">
    <source>
        <dbReference type="EMBL" id="KZN08197.1"/>
    </source>
</evidence>
<keyword evidence="1 3" id="KW-0853">WD repeat</keyword>
<dbReference type="Gramene" id="KZN08197">
    <property type="protein sequence ID" value="KZN08197"/>
    <property type="gene ID" value="DCAR_001262"/>
</dbReference>
<dbReference type="OMA" id="FQHEYQK"/>
<comment type="caution">
    <text evidence="5">The sequence shown here is derived from an EMBL/GenBank/DDBJ whole genome shotgun (WGS) entry which is preliminary data.</text>
</comment>
<organism evidence="5">
    <name type="scientific">Daucus carota subsp. sativus</name>
    <name type="common">Carrot</name>
    <dbReference type="NCBI Taxonomy" id="79200"/>
    <lineage>
        <taxon>Eukaryota</taxon>
        <taxon>Viridiplantae</taxon>
        <taxon>Streptophyta</taxon>
        <taxon>Embryophyta</taxon>
        <taxon>Tracheophyta</taxon>
        <taxon>Spermatophyta</taxon>
        <taxon>Magnoliopsida</taxon>
        <taxon>eudicotyledons</taxon>
        <taxon>Gunneridae</taxon>
        <taxon>Pentapetalae</taxon>
        <taxon>asterids</taxon>
        <taxon>campanulids</taxon>
        <taxon>Apiales</taxon>
        <taxon>Apiaceae</taxon>
        <taxon>Apioideae</taxon>
        <taxon>Scandiceae</taxon>
        <taxon>Daucinae</taxon>
        <taxon>Daucus</taxon>
        <taxon>Daucus sect. Daucus</taxon>
    </lineage>
</organism>
<dbReference type="PROSITE" id="PS50082">
    <property type="entry name" value="WD_REPEATS_2"/>
    <property type="match status" value="1"/>
</dbReference>
<dbReference type="InterPro" id="IPR036322">
    <property type="entry name" value="WD40_repeat_dom_sf"/>
</dbReference>
<dbReference type="InterPro" id="IPR015943">
    <property type="entry name" value="WD40/YVTN_repeat-like_dom_sf"/>
</dbReference>
<dbReference type="PANTHER" id="PTHR44472">
    <property type="entry name" value="DDB1- AND CUL4-ASSOCIATED FACTOR 4-RELATED"/>
    <property type="match status" value="1"/>
</dbReference>
<gene>
    <name evidence="5" type="ORF">DCAR_001262</name>
</gene>